<evidence type="ECO:0000313" key="3">
    <source>
        <dbReference type="Proteomes" id="UP000826271"/>
    </source>
</evidence>
<evidence type="ECO:0000256" key="1">
    <source>
        <dbReference type="SAM" id="Coils"/>
    </source>
</evidence>
<name>A0AAV6XL53_9LAMI</name>
<comment type="caution">
    <text evidence="2">The sequence shown here is derived from an EMBL/GenBank/DDBJ whole genome shotgun (WGS) entry which is preliminary data.</text>
</comment>
<keyword evidence="3" id="KW-1185">Reference proteome</keyword>
<dbReference type="EMBL" id="WHWC01000004">
    <property type="protein sequence ID" value="KAG8383696.1"/>
    <property type="molecule type" value="Genomic_DNA"/>
</dbReference>
<protein>
    <submittedName>
        <fullName evidence="2">Uncharacterized protein</fullName>
    </submittedName>
</protein>
<keyword evidence="1" id="KW-0175">Coiled coil</keyword>
<reference evidence="2" key="1">
    <citation type="submission" date="2019-10" db="EMBL/GenBank/DDBJ databases">
        <authorList>
            <person name="Zhang R."/>
            <person name="Pan Y."/>
            <person name="Wang J."/>
            <person name="Ma R."/>
            <person name="Yu S."/>
        </authorList>
    </citation>
    <scope>NUCLEOTIDE SEQUENCE</scope>
    <source>
        <strain evidence="2">LA-IB0</strain>
        <tissue evidence="2">Leaf</tissue>
    </source>
</reference>
<sequence length="69" mass="8083">MEIGQTLLTRIDEKDDKLKSVERINEEMKVDYEKLNAKTLSLTTSRNSLLMRAKELEEKVKSLQNEKDN</sequence>
<feature type="coiled-coil region" evidence="1">
    <location>
        <begin position="11"/>
        <end position="66"/>
    </location>
</feature>
<organism evidence="2 3">
    <name type="scientific">Buddleja alternifolia</name>
    <dbReference type="NCBI Taxonomy" id="168488"/>
    <lineage>
        <taxon>Eukaryota</taxon>
        <taxon>Viridiplantae</taxon>
        <taxon>Streptophyta</taxon>
        <taxon>Embryophyta</taxon>
        <taxon>Tracheophyta</taxon>
        <taxon>Spermatophyta</taxon>
        <taxon>Magnoliopsida</taxon>
        <taxon>eudicotyledons</taxon>
        <taxon>Gunneridae</taxon>
        <taxon>Pentapetalae</taxon>
        <taxon>asterids</taxon>
        <taxon>lamiids</taxon>
        <taxon>Lamiales</taxon>
        <taxon>Scrophulariaceae</taxon>
        <taxon>Buddlejeae</taxon>
        <taxon>Buddleja</taxon>
    </lineage>
</organism>
<evidence type="ECO:0000313" key="2">
    <source>
        <dbReference type="EMBL" id="KAG8383696.1"/>
    </source>
</evidence>
<accession>A0AAV6XL53</accession>
<dbReference type="AlphaFoldDB" id="A0AAV6XL53"/>
<dbReference type="Proteomes" id="UP000826271">
    <property type="component" value="Unassembled WGS sequence"/>
</dbReference>
<gene>
    <name evidence="2" type="ORF">BUALT_Bualt04G0040800</name>
</gene>
<proteinExistence type="predicted"/>